<name>A0A9W6K5T8_9PSED</name>
<dbReference type="RefSeq" id="WP_271193736.1">
    <property type="nucleotide sequence ID" value="NZ_BSFN01000001.1"/>
</dbReference>
<keyword evidence="1" id="KW-0472">Membrane</keyword>
<dbReference type="AlphaFoldDB" id="A0A9W6K5T8"/>
<feature type="transmembrane region" description="Helical" evidence="1">
    <location>
        <begin position="124"/>
        <end position="143"/>
    </location>
</feature>
<dbReference type="Proteomes" id="UP001143328">
    <property type="component" value="Unassembled WGS sequence"/>
</dbReference>
<evidence type="ECO:0000313" key="3">
    <source>
        <dbReference type="Proteomes" id="UP001143328"/>
    </source>
</evidence>
<sequence>MSDLRLLSCARLLEQGQRLDQLSTGLSVVALASALLLAIQYQLMLVALLLVLVLLAGALEKYWAMRVAFDAALFARLAEADDLTAATVQLDDGLLGLGLMPAANVGRDWTLRCKGALGLLRKQGLALAAQLLLAVAAVAAGAFA</sequence>
<proteinExistence type="predicted"/>
<reference evidence="2" key="1">
    <citation type="journal article" date="2014" name="Int. J. Syst. Evol. Microbiol.">
        <title>Complete genome sequence of Corynebacterium casei LMG S-19264T (=DSM 44701T), isolated from a smear-ripened cheese.</title>
        <authorList>
            <consortium name="US DOE Joint Genome Institute (JGI-PGF)"/>
            <person name="Walter F."/>
            <person name="Albersmeier A."/>
            <person name="Kalinowski J."/>
            <person name="Ruckert C."/>
        </authorList>
    </citation>
    <scope>NUCLEOTIDE SEQUENCE</scope>
    <source>
        <strain evidence="2">VKM B-2935</strain>
    </source>
</reference>
<comment type="caution">
    <text evidence="2">The sequence shown here is derived from an EMBL/GenBank/DDBJ whole genome shotgun (WGS) entry which is preliminary data.</text>
</comment>
<accession>A0A9W6K5T8</accession>
<keyword evidence="3" id="KW-1185">Reference proteome</keyword>
<reference evidence="2" key="2">
    <citation type="submission" date="2023-01" db="EMBL/GenBank/DDBJ databases">
        <authorList>
            <person name="Sun Q."/>
            <person name="Evtushenko L."/>
        </authorList>
    </citation>
    <scope>NUCLEOTIDE SEQUENCE</scope>
    <source>
        <strain evidence="2">VKM B-2935</strain>
    </source>
</reference>
<feature type="transmembrane region" description="Helical" evidence="1">
    <location>
        <begin position="28"/>
        <end position="56"/>
    </location>
</feature>
<evidence type="ECO:0000256" key="1">
    <source>
        <dbReference type="SAM" id="Phobius"/>
    </source>
</evidence>
<keyword evidence="1" id="KW-0812">Transmembrane</keyword>
<dbReference type="EMBL" id="BSFN01000001">
    <property type="protein sequence ID" value="GLK87488.1"/>
    <property type="molecule type" value="Genomic_DNA"/>
</dbReference>
<gene>
    <name evidence="2" type="ORF">GCM10017655_05500</name>
</gene>
<evidence type="ECO:0000313" key="2">
    <source>
        <dbReference type="EMBL" id="GLK87488.1"/>
    </source>
</evidence>
<keyword evidence="1" id="KW-1133">Transmembrane helix</keyword>
<organism evidence="2 3">
    <name type="scientific">Pseudomonas turukhanskensis</name>
    <dbReference type="NCBI Taxonomy" id="1806536"/>
    <lineage>
        <taxon>Bacteria</taxon>
        <taxon>Pseudomonadati</taxon>
        <taxon>Pseudomonadota</taxon>
        <taxon>Gammaproteobacteria</taxon>
        <taxon>Pseudomonadales</taxon>
        <taxon>Pseudomonadaceae</taxon>
        <taxon>Pseudomonas</taxon>
    </lineage>
</organism>
<protein>
    <submittedName>
        <fullName evidence="2">Uncharacterized protein</fullName>
    </submittedName>
</protein>